<organism evidence="2 3">
    <name type="scientific">Mucilaginibacter humi</name>
    <dbReference type="NCBI Taxonomy" id="2732510"/>
    <lineage>
        <taxon>Bacteria</taxon>
        <taxon>Pseudomonadati</taxon>
        <taxon>Bacteroidota</taxon>
        <taxon>Sphingobacteriia</taxon>
        <taxon>Sphingobacteriales</taxon>
        <taxon>Sphingobacteriaceae</taxon>
        <taxon>Mucilaginibacter</taxon>
    </lineage>
</organism>
<dbReference type="Proteomes" id="UP000566071">
    <property type="component" value="Unassembled WGS sequence"/>
</dbReference>
<dbReference type="Pfam" id="PF13636">
    <property type="entry name" value="Methyltranf_PUA"/>
    <property type="match status" value="1"/>
</dbReference>
<evidence type="ECO:0000259" key="1">
    <source>
        <dbReference type="Pfam" id="PF13636"/>
    </source>
</evidence>
<proteinExistence type="predicted"/>
<feature type="domain" description="rRNA small subunit methyltransferase F RNA-binding PUA-like" evidence="1">
    <location>
        <begin position="1"/>
        <end position="28"/>
    </location>
</feature>
<dbReference type="Gene3D" id="2.30.130.60">
    <property type="match status" value="1"/>
</dbReference>
<name>A0ABX1VYX4_9SPHI</name>
<reference evidence="2 3" key="1">
    <citation type="submission" date="2020-05" db="EMBL/GenBank/DDBJ databases">
        <authorList>
            <person name="Khan S.A."/>
            <person name="Jeon C.O."/>
            <person name="Chun B.H."/>
        </authorList>
    </citation>
    <scope>NUCLEOTIDE SEQUENCE [LARGE SCALE GENOMIC DNA]</scope>
    <source>
        <strain evidence="2 3">S1162</strain>
    </source>
</reference>
<sequence>MTYRGEALGWAKLLPNRVNNYYPKELRILAPGPLKGGE</sequence>
<gene>
    <name evidence="2" type="ORF">HK413_01390</name>
</gene>
<comment type="caution">
    <text evidence="2">The sequence shown here is derived from an EMBL/GenBank/DDBJ whole genome shotgun (WGS) entry which is preliminary data.</text>
</comment>
<protein>
    <recommendedName>
        <fullName evidence="1">rRNA small subunit methyltransferase F RNA-binding PUA-like domain-containing protein</fullName>
    </recommendedName>
</protein>
<evidence type="ECO:0000313" key="3">
    <source>
        <dbReference type="Proteomes" id="UP000566071"/>
    </source>
</evidence>
<evidence type="ECO:0000313" key="2">
    <source>
        <dbReference type="EMBL" id="NNU33163.1"/>
    </source>
</evidence>
<dbReference type="InterPro" id="IPR027391">
    <property type="entry name" value="Nol1_Nop2_Fmu_2"/>
</dbReference>
<keyword evidence="3" id="KW-1185">Reference proteome</keyword>
<accession>A0ABX1VYX4</accession>
<dbReference type="EMBL" id="JABFCR010000004">
    <property type="protein sequence ID" value="NNU33163.1"/>
    <property type="molecule type" value="Genomic_DNA"/>
</dbReference>
<dbReference type="RefSeq" id="WP_175268866.1">
    <property type="nucleotide sequence ID" value="NZ_JABFCR010000004.1"/>
</dbReference>